<protein>
    <submittedName>
        <fullName evidence="2">Uncharacterized protein</fullName>
    </submittedName>
</protein>
<keyword evidence="1" id="KW-0812">Transmembrane</keyword>
<accession>A0AAV5SW21</accession>
<gene>
    <name evidence="2" type="ORF">PENTCL1PPCAC_6619</name>
</gene>
<evidence type="ECO:0000256" key="1">
    <source>
        <dbReference type="SAM" id="Phobius"/>
    </source>
</evidence>
<keyword evidence="1" id="KW-0472">Membrane</keyword>
<feature type="transmembrane region" description="Helical" evidence="1">
    <location>
        <begin position="76"/>
        <end position="97"/>
    </location>
</feature>
<keyword evidence="3" id="KW-1185">Reference proteome</keyword>
<name>A0AAV5SW21_9BILA</name>
<evidence type="ECO:0000313" key="3">
    <source>
        <dbReference type="Proteomes" id="UP001432027"/>
    </source>
</evidence>
<reference evidence="2" key="1">
    <citation type="submission" date="2023-10" db="EMBL/GenBank/DDBJ databases">
        <title>Genome assembly of Pristionchus species.</title>
        <authorList>
            <person name="Yoshida K."/>
            <person name="Sommer R.J."/>
        </authorList>
    </citation>
    <scope>NUCLEOTIDE SEQUENCE</scope>
    <source>
        <strain evidence="2">RS0144</strain>
    </source>
</reference>
<evidence type="ECO:0000313" key="2">
    <source>
        <dbReference type="EMBL" id="GMS84444.1"/>
    </source>
</evidence>
<dbReference type="AlphaFoldDB" id="A0AAV5SW21"/>
<keyword evidence="1" id="KW-1133">Transmembrane helix</keyword>
<comment type="caution">
    <text evidence="2">The sequence shown here is derived from an EMBL/GenBank/DDBJ whole genome shotgun (WGS) entry which is preliminary data.</text>
</comment>
<organism evidence="2 3">
    <name type="scientific">Pristionchus entomophagus</name>
    <dbReference type="NCBI Taxonomy" id="358040"/>
    <lineage>
        <taxon>Eukaryota</taxon>
        <taxon>Metazoa</taxon>
        <taxon>Ecdysozoa</taxon>
        <taxon>Nematoda</taxon>
        <taxon>Chromadorea</taxon>
        <taxon>Rhabditida</taxon>
        <taxon>Rhabditina</taxon>
        <taxon>Diplogasteromorpha</taxon>
        <taxon>Diplogasteroidea</taxon>
        <taxon>Neodiplogasteridae</taxon>
        <taxon>Pristionchus</taxon>
    </lineage>
</organism>
<sequence length="107" mass="12158">MPEEVRAVLIWWLGRCRVWRGKYKRSSPGHPAPPSSLISLPARPHITSSLLPLEHRCPRGLAVLLTPSIDRAPLHLHWWLLLHLLFIFTLVFMGCFGKKGEGKSKCS</sequence>
<dbReference type="Proteomes" id="UP001432027">
    <property type="component" value="Unassembled WGS sequence"/>
</dbReference>
<proteinExistence type="predicted"/>
<dbReference type="EMBL" id="BTSX01000002">
    <property type="protein sequence ID" value="GMS84444.1"/>
    <property type="molecule type" value="Genomic_DNA"/>
</dbReference>